<evidence type="ECO:0000313" key="2">
    <source>
        <dbReference type="Proteomes" id="UP000598467"/>
    </source>
</evidence>
<dbReference type="Pfam" id="PF00300">
    <property type="entry name" value="His_Phos_1"/>
    <property type="match status" value="1"/>
</dbReference>
<dbReference type="SUPFAM" id="SSF53254">
    <property type="entry name" value="Phosphoglycerate mutase-like"/>
    <property type="match status" value="1"/>
</dbReference>
<gene>
    <name evidence="1" type="ORF">HK439_16330</name>
</gene>
<dbReference type="AlphaFoldDB" id="A0A926S6R0"/>
<dbReference type="Proteomes" id="UP000598467">
    <property type="component" value="Unassembled WGS sequence"/>
</dbReference>
<dbReference type="CDD" id="cd07067">
    <property type="entry name" value="HP_PGM_like"/>
    <property type="match status" value="1"/>
</dbReference>
<dbReference type="EMBL" id="JABFCZ010000018">
    <property type="protein sequence ID" value="MBD1547836.1"/>
    <property type="molecule type" value="Genomic_DNA"/>
</dbReference>
<protein>
    <submittedName>
        <fullName evidence="1">Histidine phosphatase family protein</fullName>
    </submittedName>
</protein>
<dbReference type="InterPro" id="IPR029033">
    <property type="entry name" value="His_PPase_superfam"/>
</dbReference>
<reference evidence="1" key="1">
    <citation type="submission" date="2020-05" db="EMBL/GenBank/DDBJ databases">
        <title>Identification of trans-AT polyketide cluster in two marine bacteria, producers of a novel glutaramide-containing polyketide sesbanimide D and analogs.</title>
        <authorList>
            <person name="Kacar D."/>
            <person name="Rodriguez P."/>
            <person name="Canedo L."/>
            <person name="Gonzalez E."/>
            <person name="Galan B."/>
            <person name="De La Calle F."/>
            <person name="Garcia J.L."/>
        </authorList>
    </citation>
    <scope>NUCLEOTIDE SEQUENCE</scope>
    <source>
        <strain evidence="1">PHM038</strain>
    </source>
</reference>
<dbReference type="InterPro" id="IPR013078">
    <property type="entry name" value="His_Pase_superF_clade-1"/>
</dbReference>
<dbReference type="SMART" id="SM00855">
    <property type="entry name" value="PGAM"/>
    <property type="match status" value="1"/>
</dbReference>
<dbReference type="Gene3D" id="3.40.50.1240">
    <property type="entry name" value="Phosphoglycerate mutase-like"/>
    <property type="match status" value="1"/>
</dbReference>
<sequence>MLRLLLLRHAKSDWGDPSQDDIDRPLNARGRAAARTIAAYFADQDLLPDLILCSSAQRTRETLAHLLPFLDGEYDIRLMADLYDQNEDSYVPILQTNGGSARTLLLIGHNPAIEETALALVGSGPEDAIEDLGMKFPTGALAVLDFQTDTWAKLKPESGHLDRFVKPRNLEIPDE</sequence>
<dbReference type="PANTHER" id="PTHR47623">
    <property type="entry name" value="OS09G0287300 PROTEIN"/>
    <property type="match status" value="1"/>
</dbReference>
<organism evidence="1 2">
    <name type="scientific">Roseibium aggregatum</name>
    <dbReference type="NCBI Taxonomy" id="187304"/>
    <lineage>
        <taxon>Bacteria</taxon>
        <taxon>Pseudomonadati</taxon>
        <taxon>Pseudomonadota</taxon>
        <taxon>Alphaproteobacteria</taxon>
        <taxon>Hyphomicrobiales</taxon>
        <taxon>Stappiaceae</taxon>
        <taxon>Roseibium</taxon>
    </lineage>
</organism>
<proteinExistence type="predicted"/>
<comment type="caution">
    <text evidence="1">The sequence shown here is derived from an EMBL/GenBank/DDBJ whole genome shotgun (WGS) entry which is preliminary data.</text>
</comment>
<accession>A0A926S6R0</accession>
<dbReference type="RefSeq" id="WP_190292598.1">
    <property type="nucleotide sequence ID" value="NZ_JABFCZ010000018.1"/>
</dbReference>
<name>A0A926S6R0_9HYPH</name>
<dbReference type="PANTHER" id="PTHR47623:SF1">
    <property type="entry name" value="OS09G0287300 PROTEIN"/>
    <property type="match status" value="1"/>
</dbReference>
<evidence type="ECO:0000313" key="1">
    <source>
        <dbReference type="EMBL" id="MBD1547836.1"/>
    </source>
</evidence>